<dbReference type="PROSITE" id="PS51832">
    <property type="entry name" value="HD_GYP"/>
    <property type="match status" value="1"/>
</dbReference>
<evidence type="ECO:0000313" key="3">
    <source>
        <dbReference type="EMBL" id="PKK89634.1"/>
    </source>
</evidence>
<dbReference type="AlphaFoldDB" id="A0A2N1PMQ1"/>
<name>A0A2N1PMQ1_9BACT</name>
<dbReference type="PANTHER" id="PTHR43155">
    <property type="entry name" value="CYCLIC DI-GMP PHOSPHODIESTERASE PA4108-RELATED"/>
    <property type="match status" value="1"/>
</dbReference>
<dbReference type="Gene3D" id="1.10.3210.10">
    <property type="entry name" value="Hypothetical protein af1432"/>
    <property type="match status" value="2"/>
</dbReference>
<dbReference type="EMBL" id="PGXC01000014">
    <property type="protein sequence ID" value="PKK89634.1"/>
    <property type="molecule type" value="Genomic_DNA"/>
</dbReference>
<dbReference type="SUPFAM" id="SSF109604">
    <property type="entry name" value="HD-domain/PDEase-like"/>
    <property type="match status" value="2"/>
</dbReference>
<sequence>MIKEMRIPVFDLAMCLSKVLDLVSPDLVDHHVRVAYVAHVLAGEAGFAANECDEIAVAGLLHDCGAFSLSERLDVMRFEVEDPHHHGEVGYRLLSRCGRLEGAACLIRHHHRSWSDNAELADGDTVSRGSYLLHLADRIVVLVSRNGHILDQARKIEEIVSQNPHGRFCPDFLEAARRVMSREYFWFDLISKDIPEILKRRITDAPREFDLGSMLEFAQVVGYIIDFRSRFTATHSRGVSASAEAIAERVGFSPRECMMMRIAGYFHDLGKLAVPNTILEKPDRLVNDEFNIIRGHTYHTFRVMQSVPDLEEMAEWAAFHHERLNGMGYPFHHDASKLSLGARVMAVADVFTAICEDRPYRPGMETEKALKVLRQMGSSGVLDPKVVEVLANEFDAVNLIREKAQKDALLDYKRFERHYVAR</sequence>
<evidence type="ECO:0000313" key="4">
    <source>
        <dbReference type="Proteomes" id="UP000233256"/>
    </source>
</evidence>
<feature type="domain" description="HD-GYP" evidence="2">
    <location>
        <begin position="210"/>
        <end position="406"/>
    </location>
</feature>
<feature type="domain" description="HD" evidence="1">
    <location>
        <begin position="27"/>
        <end position="142"/>
    </location>
</feature>
<reference evidence="3 4" key="1">
    <citation type="journal article" date="2017" name="ISME J.">
        <title>Potential for microbial H2 and metal transformations associated with novel bacteria and archaea in deep terrestrial subsurface sediments.</title>
        <authorList>
            <person name="Hernsdorf A.W."/>
            <person name="Amano Y."/>
            <person name="Miyakawa K."/>
            <person name="Ise K."/>
            <person name="Suzuki Y."/>
            <person name="Anantharaman K."/>
            <person name="Probst A."/>
            <person name="Burstein D."/>
            <person name="Thomas B.C."/>
            <person name="Banfield J.F."/>
        </authorList>
    </citation>
    <scope>NUCLEOTIDE SEQUENCE [LARGE SCALE GENOMIC DNA]</scope>
    <source>
        <strain evidence="3">HGW-Wallbacteria-1</strain>
    </source>
</reference>
<evidence type="ECO:0000259" key="2">
    <source>
        <dbReference type="PROSITE" id="PS51832"/>
    </source>
</evidence>
<dbReference type="Pfam" id="PF13487">
    <property type="entry name" value="HD_5"/>
    <property type="match status" value="1"/>
</dbReference>
<dbReference type="GO" id="GO:0016787">
    <property type="term" value="F:hydrolase activity"/>
    <property type="evidence" value="ECO:0007669"/>
    <property type="project" value="UniProtKB-KW"/>
</dbReference>
<dbReference type="SMART" id="SM00471">
    <property type="entry name" value="HDc"/>
    <property type="match status" value="2"/>
</dbReference>
<evidence type="ECO:0000259" key="1">
    <source>
        <dbReference type="PROSITE" id="PS51831"/>
    </source>
</evidence>
<gene>
    <name evidence="3" type="ORF">CVV64_13225</name>
</gene>
<dbReference type="InterPro" id="IPR003607">
    <property type="entry name" value="HD/PDEase_dom"/>
</dbReference>
<dbReference type="Proteomes" id="UP000233256">
    <property type="component" value="Unassembled WGS sequence"/>
</dbReference>
<dbReference type="PROSITE" id="PS51831">
    <property type="entry name" value="HD"/>
    <property type="match status" value="1"/>
</dbReference>
<proteinExistence type="predicted"/>
<protein>
    <submittedName>
        <fullName evidence="3">Phosphohydrolase</fullName>
    </submittedName>
</protein>
<comment type="caution">
    <text evidence="3">The sequence shown here is derived from an EMBL/GenBank/DDBJ whole genome shotgun (WGS) entry which is preliminary data.</text>
</comment>
<dbReference type="InterPro" id="IPR006674">
    <property type="entry name" value="HD_domain"/>
</dbReference>
<dbReference type="PANTHER" id="PTHR43155:SF1">
    <property type="entry name" value="3'3'-CGAMP-SPECIFIC PHOSPHODIESTERASE 1"/>
    <property type="match status" value="1"/>
</dbReference>
<accession>A0A2N1PMQ1</accession>
<organism evidence="3 4">
    <name type="scientific">Candidatus Wallbacteria bacterium HGW-Wallbacteria-1</name>
    <dbReference type="NCBI Taxonomy" id="2013854"/>
    <lineage>
        <taxon>Bacteria</taxon>
        <taxon>Candidatus Walliibacteriota</taxon>
    </lineage>
</organism>
<dbReference type="Pfam" id="PF01966">
    <property type="entry name" value="HD"/>
    <property type="match status" value="1"/>
</dbReference>
<dbReference type="InterPro" id="IPR037522">
    <property type="entry name" value="HD_GYP_dom"/>
</dbReference>
<keyword evidence="3" id="KW-0378">Hydrolase</keyword>
<dbReference type="CDD" id="cd00077">
    <property type="entry name" value="HDc"/>
    <property type="match status" value="2"/>
</dbReference>